<feature type="region of interest" description="Disordered" evidence="1">
    <location>
        <begin position="903"/>
        <end position="966"/>
    </location>
</feature>
<feature type="compositionally biased region" description="Acidic residues" evidence="1">
    <location>
        <begin position="99"/>
        <end position="110"/>
    </location>
</feature>
<reference evidence="2" key="1">
    <citation type="submission" date="2014-11" db="EMBL/GenBank/DDBJ databases">
        <authorList>
            <person name="Otto D Thomas"/>
            <person name="Naeem Raeece"/>
        </authorList>
    </citation>
    <scope>NUCLEOTIDE SEQUENCE</scope>
</reference>
<evidence type="ECO:0008006" key="3">
    <source>
        <dbReference type="Google" id="ProtNLM"/>
    </source>
</evidence>
<evidence type="ECO:0000256" key="1">
    <source>
        <dbReference type="SAM" id="MobiDB-lite"/>
    </source>
</evidence>
<dbReference type="AlphaFoldDB" id="A0A0G4IE19"/>
<feature type="region of interest" description="Disordered" evidence="1">
    <location>
        <begin position="702"/>
        <end position="737"/>
    </location>
</feature>
<proteinExistence type="predicted"/>
<feature type="compositionally biased region" description="Basic and acidic residues" evidence="1">
    <location>
        <begin position="111"/>
        <end position="122"/>
    </location>
</feature>
<feature type="region of interest" description="Disordered" evidence="1">
    <location>
        <begin position="97"/>
        <end position="195"/>
    </location>
</feature>
<protein>
    <recommendedName>
        <fullName evidence="3">FHA domain-containing protein</fullName>
    </recommendedName>
</protein>
<gene>
    <name evidence="2" type="ORF">Cvel_2357</name>
</gene>
<name>A0A0G4IE19_9ALVE</name>
<dbReference type="EMBL" id="CDMZ01005865">
    <property type="protein sequence ID" value="CEM55334.1"/>
    <property type="molecule type" value="Genomic_DNA"/>
</dbReference>
<feature type="compositionally biased region" description="Basic and acidic residues" evidence="1">
    <location>
        <begin position="703"/>
        <end position="732"/>
    </location>
</feature>
<dbReference type="VEuPathDB" id="CryptoDB:Cvel_2357"/>
<organism evidence="2">
    <name type="scientific">Chromera velia CCMP2878</name>
    <dbReference type="NCBI Taxonomy" id="1169474"/>
    <lineage>
        <taxon>Eukaryota</taxon>
        <taxon>Sar</taxon>
        <taxon>Alveolata</taxon>
        <taxon>Colpodellida</taxon>
        <taxon>Chromeraceae</taxon>
        <taxon>Chromera</taxon>
    </lineage>
</organism>
<feature type="compositionally biased region" description="Acidic residues" evidence="1">
    <location>
        <begin position="465"/>
        <end position="476"/>
    </location>
</feature>
<evidence type="ECO:0000313" key="2">
    <source>
        <dbReference type="EMBL" id="CEM55334.1"/>
    </source>
</evidence>
<feature type="compositionally biased region" description="Basic and acidic residues" evidence="1">
    <location>
        <begin position="455"/>
        <end position="464"/>
    </location>
</feature>
<accession>A0A0G4IE19</accession>
<feature type="compositionally biased region" description="Basic and acidic residues" evidence="1">
    <location>
        <begin position="903"/>
        <end position="915"/>
    </location>
</feature>
<sequence>MQSSGGAEQAPQLPLLKDIYEYLHVGFEEARLSANASSFLCVPPPSDLVISCETFRAVTWEDNWWAAADLISNRIEAAAVSEAEQMRESFLKEAGPFLEGEDEGGNGDDADGGKKKGGEKGGKKGGKGGGKEKEKKGKGKDGKGKGDDKEKEKEEKDNEGRPDSSEGPDGQKDKEKNQQTIPEGASAPDTFKGLPLTRDLVRLQRRLQSSTLPMACKGHGPHGTGVSGELLPAGVCAVPHEGSRPGCIPIHRAPLAAAERILQEEATAKLTRMARVCESVVSLLKNLREPLPCPFVSVCAIDQSASASEVSLQLCRLSSFLGISVAFWPSYISCLGRGGRLPAAVIGEVKKLRMGETALKEMEKNLAGKEGRVQDVGSLEIARVMKLHRVADGWAGAGGTRAQSLASWWRREGFSPFGAATSHVAVALRLQMLRGLRKRVRASRTQLTAGFGGLVEEKGEGEKNGEDEEDLGDDNPLEVEGEVFLGVRRFGLSQMEVFMNGILGQWTDLRSFAEVLVKQVLEVDFAELMSPVDTSLSRLFLHDDKTKEFNRSHATLLSSFSDPRAASLSPSRRMEGTYAVQSLRLSQGTGVKERTALSAHELQIQDAFLAPPPKELRVFMRCLDRGPDLGSSSGRSRHTAAFFSETQSRKRNAGTPSPGASNILADVLATLDCERKERALGFRAFAQDRGFEESLVGVRVRKKGDTAEAVAEKGAADGKKGGENDKEKEDTPARPQGRSKFLSAVCLEALKRESYGRMTESVVIDREEGRHRLEVPLGKFIESDKEAEAEAVPRNVLPLSFGSDDRNSVCIDRVSSIAPFHFMIASAPRQRPPSKLFVVAQQDPAAFPTFLKVPTSSPFASSPGRFPGGTTLMHGAHCRFLQRCVRKRDALWLSCERRWEEEKGRFNSHERETARDMTLLRSRKTDHHSEGTLQAAGAVSVSPKKNSSRDGGASNGTPDAVEDLGGSSQEVENVLFLVPHHFEGSIGQTGTDCEMESLALDDNEALVSSAAAATGRGTGKDPGTPGAGMRAPAFIVRRDGVRLGRGWGSRERPPSDPPRRISCGLSSLSVDLEHAVIRYDPVVHKWRVYDRSAPSFGTFVVLEPGVARRRPSAFLPTPI</sequence>
<feature type="compositionally biased region" description="Basic and acidic residues" evidence="1">
    <location>
        <begin position="129"/>
        <end position="177"/>
    </location>
</feature>
<feature type="region of interest" description="Disordered" evidence="1">
    <location>
        <begin position="453"/>
        <end position="476"/>
    </location>
</feature>